<sequence length="68" mass="7920">MSTRMGISKSPLIRCSVGTTWLQEYFYSRITFVGLFLQYRAEPLLLGVILFMQESRSLNLQSELPLWC</sequence>
<accession>A0A3P6AEK9</accession>
<organism evidence="1">
    <name type="scientific">Brassica oleracea</name>
    <name type="common">Wild cabbage</name>
    <dbReference type="NCBI Taxonomy" id="3712"/>
    <lineage>
        <taxon>Eukaryota</taxon>
        <taxon>Viridiplantae</taxon>
        <taxon>Streptophyta</taxon>
        <taxon>Embryophyta</taxon>
        <taxon>Tracheophyta</taxon>
        <taxon>Spermatophyta</taxon>
        <taxon>Magnoliopsida</taxon>
        <taxon>eudicotyledons</taxon>
        <taxon>Gunneridae</taxon>
        <taxon>Pentapetalae</taxon>
        <taxon>rosids</taxon>
        <taxon>malvids</taxon>
        <taxon>Brassicales</taxon>
        <taxon>Brassicaceae</taxon>
        <taxon>Brassiceae</taxon>
        <taxon>Brassica</taxon>
    </lineage>
</organism>
<proteinExistence type="predicted"/>
<reference evidence="1" key="1">
    <citation type="submission" date="2018-11" db="EMBL/GenBank/DDBJ databases">
        <authorList>
            <consortium name="Genoscope - CEA"/>
            <person name="William W."/>
        </authorList>
    </citation>
    <scope>NUCLEOTIDE SEQUENCE</scope>
</reference>
<dbReference type="AlphaFoldDB" id="A0A3P6AEK9"/>
<dbReference type="EMBL" id="LR031872">
    <property type="protein sequence ID" value="VDC85823.1"/>
    <property type="molecule type" value="Genomic_DNA"/>
</dbReference>
<protein>
    <submittedName>
        <fullName evidence="1">Uncharacterized protein</fullName>
    </submittedName>
</protein>
<evidence type="ECO:0000313" key="1">
    <source>
        <dbReference type="EMBL" id="VDC85823.1"/>
    </source>
</evidence>
<name>A0A3P6AEK9_BRAOL</name>
<gene>
    <name evidence="1" type="ORF">BOLC3T13042H</name>
</gene>